<organism evidence="26 27">
    <name type="scientific">Pararge aegeria aegeria</name>
    <dbReference type="NCBI Taxonomy" id="348720"/>
    <lineage>
        <taxon>Eukaryota</taxon>
        <taxon>Metazoa</taxon>
        <taxon>Ecdysozoa</taxon>
        <taxon>Arthropoda</taxon>
        <taxon>Hexapoda</taxon>
        <taxon>Insecta</taxon>
        <taxon>Pterygota</taxon>
        <taxon>Neoptera</taxon>
        <taxon>Endopterygota</taxon>
        <taxon>Lepidoptera</taxon>
        <taxon>Glossata</taxon>
        <taxon>Ditrysia</taxon>
        <taxon>Papilionoidea</taxon>
        <taxon>Nymphalidae</taxon>
        <taxon>Satyrinae</taxon>
        <taxon>Satyrini</taxon>
        <taxon>Parargina</taxon>
        <taxon>Pararge</taxon>
    </lineage>
</organism>
<dbReference type="PROSITE" id="PS00191">
    <property type="entry name" value="CYTOCHROME_B5_1"/>
    <property type="match status" value="1"/>
</dbReference>
<reference evidence="26" key="1">
    <citation type="submission" date="2022-03" db="EMBL/GenBank/DDBJ databases">
        <authorList>
            <person name="Lindestad O."/>
        </authorList>
    </citation>
    <scope>NUCLEOTIDE SEQUENCE</scope>
</reference>
<dbReference type="GO" id="GO:0006269">
    <property type="term" value="P:DNA replication, synthesis of primer"/>
    <property type="evidence" value="ECO:0007669"/>
    <property type="project" value="UniProtKB-KW"/>
</dbReference>
<evidence type="ECO:0000256" key="13">
    <source>
        <dbReference type="ARBA" id="ARBA00022723"/>
    </source>
</evidence>
<feature type="transmembrane region" description="Helical" evidence="24">
    <location>
        <begin position="662"/>
        <end position="683"/>
    </location>
</feature>
<evidence type="ECO:0000256" key="11">
    <source>
        <dbReference type="ARBA" id="ARBA00022692"/>
    </source>
</evidence>
<evidence type="ECO:0000256" key="20">
    <source>
        <dbReference type="ARBA" id="ARBA00023014"/>
    </source>
</evidence>
<evidence type="ECO:0000256" key="5">
    <source>
        <dbReference type="ARBA" id="ARBA00005189"/>
    </source>
</evidence>
<dbReference type="Pfam" id="PF00173">
    <property type="entry name" value="Cyt-b5"/>
    <property type="match status" value="1"/>
</dbReference>
<evidence type="ECO:0000256" key="1">
    <source>
        <dbReference type="ARBA" id="ARBA00001947"/>
    </source>
</evidence>
<accession>A0A8S4RCT9</accession>
<keyword evidence="21" id="KW-0443">Lipid metabolism</keyword>
<dbReference type="InterPro" id="IPR006694">
    <property type="entry name" value="Fatty_acid_hydroxylase"/>
</dbReference>
<dbReference type="InterPro" id="IPR018506">
    <property type="entry name" value="Cyt_B5_heme-BS"/>
</dbReference>
<dbReference type="GO" id="GO:0006633">
    <property type="term" value="P:fatty acid biosynthetic process"/>
    <property type="evidence" value="ECO:0007669"/>
    <property type="project" value="UniProtKB-KW"/>
</dbReference>
<evidence type="ECO:0000313" key="27">
    <source>
        <dbReference type="Proteomes" id="UP000838756"/>
    </source>
</evidence>
<dbReference type="GO" id="GO:0005789">
    <property type="term" value="C:endoplasmic reticulum membrane"/>
    <property type="evidence" value="ECO:0007669"/>
    <property type="project" value="UniProtKB-SubCell"/>
</dbReference>
<dbReference type="Pfam" id="PF04104">
    <property type="entry name" value="DNA_primase_lrg"/>
    <property type="match status" value="1"/>
</dbReference>
<keyword evidence="16" id="KW-0862">Zinc</keyword>
<evidence type="ECO:0000256" key="15">
    <source>
        <dbReference type="ARBA" id="ARBA00022832"/>
    </source>
</evidence>
<evidence type="ECO:0000256" key="24">
    <source>
        <dbReference type="SAM" id="Phobius"/>
    </source>
</evidence>
<comment type="pathway">
    <text evidence="4">Sphingolipid metabolism.</text>
</comment>
<evidence type="ECO:0000256" key="16">
    <source>
        <dbReference type="ARBA" id="ARBA00022833"/>
    </source>
</evidence>
<keyword evidence="19" id="KW-0408">Iron</keyword>
<dbReference type="OrthoDB" id="2204368at2759"/>
<comment type="cofactor">
    <cofactor evidence="2">
        <name>[4Fe-4S] cluster</name>
        <dbReference type="ChEBI" id="CHEBI:49883"/>
    </cofactor>
</comment>
<dbReference type="Pfam" id="PF26466">
    <property type="entry name" value="DNA_primase_lrg_N"/>
    <property type="match status" value="1"/>
</dbReference>
<dbReference type="Proteomes" id="UP000838756">
    <property type="component" value="Unassembled WGS sequence"/>
</dbReference>
<protein>
    <submittedName>
        <fullName evidence="26">Jg6112 protein</fullName>
    </submittedName>
</protein>
<evidence type="ECO:0000256" key="12">
    <source>
        <dbReference type="ARBA" id="ARBA00022705"/>
    </source>
</evidence>
<dbReference type="InterPro" id="IPR036400">
    <property type="entry name" value="Cyt_B5-like_heme/steroid_sf"/>
</dbReference>
<dbReference type="InterPro" id="IPR014430">
    <property type="entry name" value="Scs7"/>
</dbReference>
<dbReference type="InterPro" id="IPR058560">
    <property type="entry name" value="DNA_primase_C"/>
</dbReference>
<gene>
    <name evidence="26" type="primary">jg6112</name>
    <name evidence="26" type="ORF">PAEG_LOCUS12261</name>
</gene>
<evidence type="ECO:0000256" key="22">
    <source>
        <dbReference type="ARBA" id="ARBA00023136"/>
    </source>
</evidence>
<evidence type="ECO:0000256" key="19">
    <source>
        <dbReference type="ARBA" id="ARBA00023004"/>
    </source>
</evidence>
<keyword evidence="17 24" id="KW-1133">Transmembrane helix</keyword>
<evidence type="ECO:0000259" key="25">
    <source>
        <dbReference type="PROSITE" id="PS50255"/>
    </source>
</evidence>
<keyword evidence="20" id="KW-0411">Iron-sulfur</keyword>
<keyword evidence="11 24" id="KW-0812">Transmembrane</keyword>
<dbReference type="PROSITE" id="PS50255">
    <property type="entry name" value="CYTOCHROME_B5_2"/>
    <property type="match status" value="1"/>
</dbReference>
<keyword evidence="8" id="KW-0639">Primosome</keyword>
<dbReference type="Pfam" id="PF04116">
    <property type="entry name" value="FA_hydroxylase"/>
    <property type="match status" value="1"/>
</dbReference>
<evidence type="ECO:0000256" key="14">
    <source>
        <dbReference type="ARBA" id="ARBA00022824"/>
    </source>
</evidence>
<feature type="transmembrane region" description="Helical" evidence="24">
    <location>
        <begin position="596"/>
        <end position="617"/>
    </location>
</feature>
<dbReference type="PANTHER" id="PTHR12863:SF1">
    <property type="entry name" value="FATTY ACID 2-HYDROXYLASE"/>
    <property type="match status" value="1"/>
</dbReference>
<keyword evidence="12" id="KW-0235">DNA replication</keyword>
<keyword evidence="23" id="KW-0275">Fatty acid biosynthesis</keyword>
<evidence type="ECO:0000256" key="23">
    <source>
        <dbReference type="ARBA" id="ARBA00023160"/>
    </source>
</evidence>
<evidence type="ECO:0000256" key="17">
    <source>
        <dbReference type="ARBA" id="ARBA00022989"/>
    </source>
</evidence>
<comment type="subcellular location">
    <subcellularLocation>
        <location evidence="3">Endoplasmic reticulum membrane</location>
        <topology evidence="3">Multi-pass membrane protein</topology>
    </subcellularLocation>
</comment>
<dbReference type="Gene3D" id="1.20.930.80">
    <property type="match status" value="1"/>
</dbReference>
<evidence type="ECO:0000256" key="6">
    <source>
        <dbReference type="ARBA" id="ARBA00005747"/>
    </source>
</evidence>
<feature type="domain" description="Cytochrome b5 heme-binding" evidence="25">
    <location>
        <begin position="425"/>
        <end position="482"/>
    </location>
</feature>
<dbReference type="GO" id="GO:0080132">
    <property type="term" value="F:fatty acid 2-hydroxylase activity"/>
    <property type="evidence" value="ECO:0007669"/>
    <property type="project" value="InterPro"/>
</dbReference>
<keyword evidence="14" id="KW-0256">Endoplasmic reticulum</keyword>
<evidence type="ECO:0000256" key="10">
    <source>
        <dbReference type="ARBA" id="ARBA00022617"/>
    </source>
</evidence>
<keyword evidence="13" id="KW-0479">Metal-binding</keyword>
<comment type="similarity">
    <text evidence="6">Belongs to the sterol desaturase family. SCS7 subfamily.</text>
</comment>
<keyword evidence="22 24" id="KW-0472">Membrane</keyword>
<evidence type="ECO:0000256" key="18">
    <source>
        <dbReference type="ARBA" id="ARBA00023002"/>
    </source>
</evidence>
<dbReference type="PANTHER" id="PTHR12863">
    <property type="entry name" value="FATTY ACID HYDROXYLASE"/>
    <property type="match status" value="1"/>
</dbReference>
<evidence type="ECO:0000256" key="7">
    <source>
        <dbReference type="ARBA" id="ARBA00022485"/>
    </source>
</evidence>
<dbReference type="SUPFAM" id="SSF55856">
    <property type="entry name" value="Cytochrome b5-like heme/steroid binding domain"/>
    <property type="match status" value="1"/>
</dbReference>
<evidence type="ECO:0000256" key="8">
    <source>
        <dbReference type="ARBA" id="ARBA00022515"/>
    </source>
</evidence>
<name>A0A8S4RCT9_9NEOP</name>
<evidence type="ECO:0000256" key="9">
    <source>
        <dbReference type="ARBA" id="ARBA00022516"/>
    </source>
</evidence>
<evidence type="ECO:0000256" key="21">
    <source>
        <dbReference type="ARBA" id="ARBA00023098"/>
    </source>
</evidence>
<keyword evidence="7" id="KW-0004">4Fe-4S</keyword>
<dbReference type="GO" id="GO:0051539">
    <property type="term" value="F:4 iron, 4 sulfur cluster binding"/>
    <property type="evidence" value="ECO:0007669"/>
    <property type="project" value="UniProtKB-KW"/>
</dbReference>
<feature type="transmembrane region" description="Helical" evidence="24">
    <location>
        <begin position="564"/>
        <end position="584"/>
    </location>
</feature>
<comment type="pathway">
    <text evidence="5">Lipid metabolism.</text>
</comment>
<dbReference type="InterPro" id="IPR001199">
    <property type="entry name" value="Cyt_B5-like_heme/steroid-bd"/>
</dbReference>
<comment type="caution">
    <text evidence="26">The sequence shown here is derived from an EMBL/GenBank/DDBJ whole genome shotgun (WGS) entry which is preliminary data.</text>
</comment>
<dbReference type="GO" id="GO:0005506">
    <property type="term" value="F:iron ion binding"/>
    <property type="evidence" value="ECO:0007669"/>
    <property type="project" value="InterPro"/>
</dbReference>
<keyword evidence="18" id="KW-0560">Oxidoreductase</keyword>
<dbReference type="EMBL" id="CAKXAJ010025060">
    <property type="protein sequence ID" value="CAH2234435.1"/>
    <property type="molecule type" value="Genomic_DNA"/>
</dbReference>
<evidence type="ECO:0000256" key="2">
    <source>
        <dbReference type="ARBA" id="ARBA00001966"/>
    </source>
</evidence>
<keyword evidence="10" id="KW-0349">Heme</keyword>
<sequence>MPVHLLETVVIKRLEYIKAIIANEELSYNEYVVEGSVYDVVGHYTLCIVAILEGREEFTQFIIKGEDSLFRRRLKALSAYDLRSFVKKLLRVIRKLHTEVYFLEPLRTLCQHLMLRDMAHHVCSLCNEKCSLHSFTVKFKHCLTFIAKRQIVLKNGIAQIPCSKWKTYLVKLFNTNLKNRMVNTDLDVLRNDPRITELLKKVVKVIRPLKRHNINILRSVEVDITSKMFPPCMFNLHQHLRNTHRLTHDQRFLYSLFLKDLGMPVDEAIIFWRKEYALAPNGKSACCHNWAKDEKKFVYGIRHMYGLEGRRKEYSCRSCHQIQNSDTTYSEGGCPFKSFDNNKMEQILNISKTTPLLSHIRELKTQEKYTSACMMYLQYRRCNSNKSPNLNCDSIYFNFTPVKYYITLAIADAPLAAMASSEFAVSFAGKAYDLRHFVRDHPGGVNTLEKFRGKPISQVMRAYGHSRSAYHMLNDFQVASGKDVNLTGGVSANGRIITKDEADKDEQQIAFLEELESRLDWSKPLLCQLHKIAPHYEQWVNSAVYRKCRLFSSPVLESLTFTPWYIVPMFWIPIIVSLGVLQFLDHVYCGGSCEEATMSGFEFIGHVVFGVFLWSLLEYSLHRWVFHYDPGSSVILIQIHFLIHGMHHKVPFDGLRQVFPPLPALFLACILYLPVSMVLAFPLTKLTGALIGYLAYDMMHYYVHHGAPRNGTYLYAMKRYHSNHHFHNHDKAFGISSKLWDHIFKTLVQVKNLGFSLHW</sequence>
<evidence type="ECO:0000313" key="26">
    <source>
        <dbReference type="EMBL" id="CAH2234435.1"/>
    </source>
</evidence>
<keyword evidence="9" id="KW-0444">Lipid biosynthesis</keyword>
<dbReference type="GO" id="GO:0020037">
    <property type="term" value="F:heme binding"/>
    <property type="evidence" value="ECO:0007669"/>
    <property type="project" value="InterPro"/>
</dbReference>
<evidence type="ECO:0000256" key="4">
    <source>
        <dbReference type="ARBA" id="ARBA00004991"/>
    </source>
</evidence>
<keyword evidence="15" id="KW-0276">Fatty acid metabolism</keyword>
<evidence type="ECO:0000256" key="3">
    <source>
        <dbReference type="ARBA" id="ARBA00004477"/>
    </source>
</evidence>
<keyword evidence="27" id="KW-1185">Reference proteome</keyword>
<dbReference type="Gene3D" id="3.10.120.10">
    <property type="entry name" value="Cytochrome b5-like heme/steroid binding domain"/>
    <property type="match status" value="1"/>
</dbReference>
<comment type="cofactor">
    <cofactor evidence="1">
        <name>Zn(2+)</name>
        <dbReference type="ChEBI" id="CHEBI:29105"/>
    </cofactor>
</comment>
<proteinExistence type="inferred from homology"/>
<dbReference type="AlphaFoldDB" id="A0A8S4RCT9"/>